<comment type="caution">
    <text evidence="1">The sequence shown here is derived from an EMBL/GenBank/DDBJ whole genome shotgun (WGS) entry which is preliminary data.</text>
</comment>
<organism evidence="1">
    <name type="scientific">marine sediment metagenome</name>
    <dbReference type="NCBI Taxonomy" id="412755"/>
    <lineage>
        <taxon>unclassified sequences</taxon>
        <taxon>metagenomes</taxon>
        <taxon>ecological metagenomes</taxon>
    </lineage>
</organism>
<evidence type="ECO:0000313" key="1">
    <source>
        <dbReference type="EMBL" id="GAG12843.1"/>
    </source>
</evidence>
<protein>
    <submittedName>
        <fullName evidence="1">Uncharacterized protein</fullName>
    </submittedName>
</protein>
<dbReference type="EMBL" id="BARS01022279">
    <property type="protein sequence ID" value="GAG12843.1"/>
    <property type="molecule type" value="Genomic_DNA"/>
</dbReference>
<accession>X0VK12</accession>
<proteinExistence type="predicted"/>
<gene>
    <name evidence="1" type="ORF">S01H1_35646</name>
</gene>
<sequence>DLNFHSSGYKWLVVTGSDYAMFKGSGTINGEGDYRFRIWAGDDDPDTFRIKIWVEDEDTGEETVIYDNGFDQEIAAGSVQIHKK</sequence>
<name>X0VK12_9ZZZZ</name>
<reference evidence="1" key="1">
    <citation type="journal article" date="2014" name="Front. Microbiol.">
        <title>High frequency of phylogenetically diverse reductive dehalogenase-homologous genes in deep subseafloor sedimentary metagenomes.</title>
        <authorList>
            <person name="Kawai M."/>
            <person name="Futagami T."/>
            <person name="Toyoda A."/>
            <person name="Takaki Y."/>
            <person name="Nishi S."/>
            <person name="Hori S."/>
            <person name="Arai W."/>
            <person name="Tsubouchi T."/>
            <person name="Morono Y."/>
            <person name="Uchiyama I."/>
            <person name="Ito T."/>
            <person name="Fujiyama A."/>
            <person name="Inagaki F."/>
            <person name="Takami H."/>
        </authorList>
    </citation>
    <scope>NUCLEOTIDE SEQUENCE</scope>
    <source>
        <strain evidence="1">Expedition CK06-06</strain>
    </source>
</reference>
<feature type="non-terminal residue" evidence="1">
    <location>
        <position position="1"/>
    </location>
</feature>
<dbReference type="AlphaFoldDB" id="X0VK12"/>